<dbReference type="InterPro" id="IPR000150">
    <property type="entry name" value="Cof"/>
</dbReference>
<dbReference type="GO" id="GO:0016791">
    <property type="term" value="F:phosphatase activity"/>
    <property type="evidence" value="ECO:0007669"/>
    <property type="project" value="TreeGrafter"/>
</dbReference>
<dbReference type="GO" id="GO:0000287">
    <property type="term" value="F:magnesium ion binding"/>
    <property type="evidence" value="ECO:0007669"/>
    <property type="project" value="TreeGrafter"/>
</dbReference>
<dbReference type="InterPro" id="IPR023214">
    <property type="entry name" value="HAD_sf"/>
</dbReference>
<protein>
    <submittedName>
        <fullName evidence="1">HAD family phosphatase</fullName>
    </submittedName>
</protein>
<organism evidence="1 2">
    <name type="scientific">Turicibacter bilis</name>
    <dbReference type="NCBI Taxonomy" id="2735723"/>
    <lineage>
        <taxon>Bacteria</taxon>
        <taxon>Bacillati</taxon>
        <taxon>Bacillota</taxon>
        <taxon>Erysipelotrichia</taxon>
        <taxon>Erysipelotrichales</taxon>
        <taxon>Turicibacteraceae</taxon>
        <taxon>Turicibacter</taxon>
    </lineage>
</organism>
<dbReference type="Gene3D" id="3.40.50.1000">
    <property type="entry name" value="HAD superfamily/HAD-like"/>
    <property type="match status" value="1"/>
</dbReference>
<dbReference type="SFLD" id="SFLDS00003">
    <property type="entry name" value="Haloacid_Dehalogenase"/>
    <property type="match status" value="1"/>
</dbReference>
<name>A0A9Q9CGT3_9FIRM</name>
<dbReference type="CDD" id="cd07516">
    <property type="entry name" value="HAD_Pase"/>
    <property type="match status" value="1"/>
</dbReference>
<dbReference type="RefSeq" id="WP_212724684.1">
    <property type="nucleotide sequence ID" value="NZ_CP071250.1"/>
</dbReference>
<proteinExistence type="predicted"/>
<dbReference type="NCBIfam" id="TIGR01484">
    <property type="entry name" value="HAD-SF-IIB"/>
    <property type="match status" value="2"/>
</dbReference>
<gene>
    <name evidence="1" type="ORF">J0J70_11845</name>
</gene>
<dbReference type="InterPro" id="IPR036412">
    <property type="entry name" value="HAD-like_sf"/>
</dbReference>
<dbReference type="EMBL" id="CP071250">
    <property type="protein sequence ID" value="UUF08253.1"/>
    <property type="molecule type" value="Genomic_DNA"/>
</dbReference>
<dbReference type="PROSITE" id="PS01229">
    <property type="entry name" value="COF_2"/>
    <property type="match status" value="1"/>
</dbReference>
<dbReference type="GO" id="GO:0005829">
    <property type="term" value="C:cytosol"/>
    <property type="evidence" value="ECO:0007669"/>
    <property type="project" value="TreeGrafter"/>
</dbReference>
<dbReference type="Gene3D" id="3.30.1240.10">
    <property type="match status" value="1"/>
</dbReference>
<dbReference type="Proteomes" id="UP001058072">
    <property type="component" value="Chromosome"/>
</dbReference>
<dbReference type="InterPro" id="IPR006379">
    <property type="entry name" value="HAD-SF_hydro_IIB"/>
</dbReference>
<dbReference type="PANTHER" id="PTHR10000:SF23">
    <property type="entry name" value="5-AMINO-6-(5-PHOSPHO-D-RIBITYLAMINO)URACIL PHOSPHATASE YITU"/>
    <property type="match status" value="1"/>
</dbReference>
<dbReference type="Pfam" id="PF08282">
    <property type="entry name" value="Hydrolase_3"/>
    <property type="match status" value="1"/>
</dbReference>
<dbReference type="NCBIfam" id="TIGR00099">
    <property type="entry name" value="Cof-subfamily"/>
    <property type="match status" value="1"/>
</dbReference>
<dbReference type="SFLD" id="SFLDG01140">
    <property type="entry name" value="C2.B:_Phosphomannomutase_and_P"/>
    <property type="match status" value="1"/>
</dbReference>
<dbReference type="PANTHER" id="PTHR10000">
    <property type="entry name" value="PHOSPHOSERINE PHOSPHATASE"/>
    <property type="match status" value="1"/>
</dbReference>
<dbReference type="AlphaFoldDB" id="A0A9Q9CGT3"/>
<evidence type="ECO:0000313" key="2">
    <source>
        <dbReference type="Proteomes" id="UP001058072"/>
    </source>
</evidence>
<reference evidence="1" key="1">
    <citation type="submission" date="2021-03" db="EMBL/GenBank/DDBJ databases">
        <title>Comparative Genomics and Metabolomics in the genus Turicibacter.</title>
        <authorList>
            <person name="Maki J."/>
            <person name="Looft T."/>
        </authorList>
    </citation>
    <scope>NUCLEOTIDE SEQUENCE</scope>
    <source>
        <strain evidence="1">ISU324</strain>
    </source>
</reference>
<sequence>METRKLIVTDLDGTALQNWETLDPNTKEALIAAKEAGHIVVIATGRPARASLHFYKELGLDTPIINFNGAYIHHPEDETFEDIVAQIPTEVVLTLFDSELKDYIVNAFCEYKDHLYVLHQGDTIRDWFHIETCTSVKYGPFKETLDEHPNGFLLEAKEGYPEKVMSFLRENYGDIVTCRKWDGDNVNIIEVFKSNTNKATAIEKLAKYFNIEQKDIIAFGDGDNDIEMLKYAGVGVAMDNAIDKLKAVANTTTKSNKESGVAHYIHEYILTPKK</sequence>
<evidence type="ECO:0000313" key="1">
    <source>
        <dbReference type="EMBL" id="UUF08253.1"/>
    </source>
</evidence>
<dbReference type="SUPFAM" id="SSF56784">
    <property type="entry name" value="HAD-like"/>
    <property type="match status" value="1"/>
</dbReference>
<accession>A0A9Q9CGT3</accession>